<feature type="transmembrane region" description="Helical" evidence="7">
    <location>
        <begin position="700"/>
        <end position="721"/>
    </location>
</feature>
<keyword evidence="3 7" id="KW-0812">Transmembrane</keyword>
<evidence type="ECO:0000313" key="9">
    <source>
        <dbReference type="EMBL" id="MBU3863237.1"/>
    </source>
</evidence>
<evidence type="ECO:0000256" key="4">
    <source>
        <dbReference type="ARBA" id="ARBA00022989"/>
    </source>
</evidence>
<feature type="transmembrane region" description="Helical" evidence="7">
    <location>
        <begin position="619"/>
        <end position="640"/>
    </location>
</feature>
<feature type="transmembrane region" description="Helical" evidence="7">
    <location>
        <begin position="331"/>
        <end position="357"/>
    </location>
</feature>
<dbReference type="PROSITE" id="PS50156">
    <property type="entry name" value="SSD"/>
    <property type="match status" value="1"/>
</dbReference>
<dbReference type="InterPro" id="IPR004869">
    <property type="entry name" value="MMPL_dom"/>
</dbReference>
<feature type="transmembrane region" description="Helical" evidence="7">
    <location>
        <begin position="260"/>
        <end position="278"/>
    </location>
</feature>
<evidence type="ECO:0000256" key="5">
    <source>
        <dbReference type="ARBA" id="ARBA00023136"/>
    </source>
</evidence>
<feature type="transmembrane region" description="Helical" evidence="7">
    <location>
        <begin position="394"/>
        <end position="413"/>
    </location>
</feature>
<evidence type="ECO:0000256" key="1">
    <source>
        <dbReference type="ARBA" id="ARBA00004651"/>
    </source>
</evidence>
<reference evidence="9 10" key="1">
    <citation type="submission" date="2021-06" db="EMBL/GenBank/DDBJ databases">
        <authorList>
            <person name="Pan X."/>
        </authorList>
    </citation>
    <scope>NUCLEOTIDE SEQUENCE [LARGE SCALE GENOMIC DNA]</scope>
    <source>
        <strain evidence="9 10">4503</strain>
    </source>
</reference>
<feature type="transmembrane region" description="Helical" evidence="7">
    <location>
        <begin position="661"/>
        <end position="688"/>
    </location>
</feature>
<feature type="transmembrane region" description="Helical" evidence="7">
    <location>
        <begin position="215"/>
        <end position="248"/>
    </location>
</feature>
<sequence>MPRSESEAPPRHRDEQRERPAVPRIQRLVAWSIGHRAKALLGWLALVLVAVVASGLVPGDDALGRDPGESGQAQQVLRDQESYEPSLENVLIQRKGPESRAFADDTGMRAATQDLVTTLRGLPGAVADLRSPLDDNAQVSKDGHSGLVTFFVAGPNKQMSEHFTAVVDAVAKVEKRHPEIRLAQAGDRSLNRAVDDGVQDDFGRAETFSLPLTAVILLIVFGSLLAASIPLLLAATTSIATFGLMAAIGKVMSVNSATSSMILLVGVAVSIDYSLFYLRREREERAAGKSVGEALQIAARTSGRVVIVAGLTVILCIAGLLFTGLDNFRGLTVGTAVVVGLAVLGSVTALPALLALLGDRVEKLRVPWLGRRRTAAGRSKVWFAVAQAVVRRPVLWGGAAVLALLVMALPAMGMRLQDAGPTNSLPRSVATVDAAARMQETFPGAASPAKVVVSGDVSRAALDRSIEQLHGQVASHADLFAEPLSVQRVDNVTVVRVPLAGGGTDDRSNRGLETLRKDVLPDTVGKISGAEFAVSGRTAFAYDFTERVRDSMPMVFTFVLLLAFVLLAVAFRSLAIPLVSILLNLLSIGAAYGVLTWIFQDGNLSSLLGFHSYGGVVDWIPLFMFALLFGLSMDYHIFILSRIRERWLAGVSTRFAVVDGIGASAGVVTSAAAIMTGVFSVFVLLSAIEYKMLGVGMATAILIDATLVRGVLLPAAIALLGERAWVLPGVRSARRRTSVLGSTS</sequence>
<comment type="subcellular location">
    <subcellularLocation>
        <location evidence="1">Cell membrane</location>
        <topology evidence="1">Multi-pass membrane protein</topology>
    </subcellularLocation>
</comment>
<gene>
    <name evidence="9" type="ORF">KN815_03735</name>
</gene>
<evidence type="ECO:0000259" key="8">
    <source>
        <dbReference type="PROSITE" id="PS50156"/>
    </source>
</evidence>
<name>A0ABS6C8M2_9ACTN</name>
<dbReference type="Proteomes" id="UP000720508">
    <property type="component" value="Unassembled WGS sequence"/>
</dbReference>
<feature type="region of interest" description="Disordered" evidence="6">
    <location>
        <begin position="59"/>
        <end position="81"/>
    </location>
</feature>
<dbReference type="EMBL" id="JAHLEM010000030">
    <property type="protein sequence ID" value="MBU3863237.1"/>
    <property type="molecule type" value="Genomic_DNA"/>
</dbReference>
<evidence type="ECO:0000313" key="10">
    <source>
        <dbReference type="Proteomes" id="UP000720508"/>
    </source>
</evidence>
<proteinExistence type="predicted"/>
<keyword evidence="5 7" id="KW-0472">Membrane</keyword>
<feature type="transmembrane region" description="Helical" evidence="7">
    <location>
        <begin position="578"/>
        <end position="599"/>
    </location>
</feature>
<evidence type="ECO:0000256" key="6">
    <source>
        <dbReference type="SAM" id="MobiDB-lite"/>
    </source>
</evidence>
<comment type="caution">
    <text evidence="9">The sequence shown here is derived from an EMBL/GenBank/DDBJ whole genome shotgun (WGS) entry which is preliminary data.</text>
</comment>
<feature type="domain" description="SSD" evidence="8">
    <location>
        <begin position="231"/>
        <end position="356"/>
    </location>
</feature>
<dbReference type="PANTHER" id="PTHR33406:SF13">
    <property type="entry name" value="MEMBRANE PROTEIN YDFJ"/>
    <property type="match status" value="1"/>
</dbReference>
<dbReference type="RefSeq" id="WP_216340139.1">
    <property type="nucleotide sequence ID" value="NZ_JAHLEM010000030.1"/>
</dbReference>
<keyword evidence="2" id="KW-1003">Cell membrane</keyword>
<dbReference type="PANTHER" id="PTHR33406">
    <property type="entry name" value="MEMBRANE PROTEIN MJ1562-RELATED"/>
    <property type="match status" value="1"/>
</dbReference>
<organism evidence="9 10">
    <name type="scientific">Streptomyces niphimycinicus</name>
    <dbReference type="NCBI Taxonomy" id="2842201"/>
    <lineage>
        <taxon>Bacteria</taxon>
        <taxon>Bacillati</taxon>
        <taxon>Actinomycetota</taxon>
        <taxon>Actinomycetes</taxon>
        <taxon>Kitasatosporales</taxon>
        <taxon>Streptomycetaceae</taxon>
        <taxon>Streptomyces</taxon>
    </lineage>
</organism>
<evidence type="ECO:0000256" key="7">
    <source>
        <dbReference type="SAM" id="Phobius"/>
    </source>
</evidence>
<evidence type="ECO:0000256" key="3">
    <source>
        <dbReference type="ARBA" id="ARBA00022692"/>
    </source>
</evidence>
<feature type="transmembrane region" description="Helical" evidence="7">
    <location>
        <begin position="305"/>
        <end position="325"/>
    </location>
</feature>
<dbReference type="Pfam" id="PF03176">
    <property type="entry name" value="MMPL"/>
    <property type="match status" value="2"/>
</dbReference>
<keyword evidence="4 7" id="KW-1133">Transmembrane helix</keyword>
<feature type="transmembrane region" description="Helical" evidence="7">
    <location>
        <begin position="40"/>
        <end position="57"/>
    </location>
</feature>
<protein>
    <submittedName>
        <fullName evidence="9">MMPL family transporter</fullName>
    </submittedName>
</protein>
<dbReference type="InterPro" id="IPR050545">
    <property type="entry name" value="Mycobact_MmpL"/>
</dbReference>
<evidence type="ECO:0000256" key="2">
    <source>
        <dbReference type="ARBA" id="ARBA00022475"/>
    </source>
</evidence>
<accession>A0ABS6C8M2</accession>
<dbReference type="InterPro" id="IPR000731">
    <property type="entry name" value="SSD"/>
</dbReference>
<feature type="transmembrane region" description="Helical" evidence="7">
    <location>
        <begin position="552"/>
        <end position="571"/>
    </location>
</feature>
<keyword evidence="10" id="KW-1185">Reference proteome</keyword>